<reference evidence="1 2" key="1">
    <citation type="journal article" date="2022" name="Hortic Res">
        <title>A haplotype resolved chromosomal level avocado genome allows analysis of novel avocado genes.</title>
        <authorList>
            <person name="Nath O."/>
            <person name="Fletcher S.J."/>
            <person name="Hayward A."/>
            <person name="Shaw L.M."/>
            <person name="Masouleh A.K."/>
            <person name="Furtado A."/>
            <person name="Henry R.J."/>
            <person name="Mitter N."/>
        </authorList>
    </citation>
    <scope>NUCLEOTIDE SEQUENCE [LARGE SCALE GENOMIC DNA]</scope>
    <source>
        <strain evidence="2">cv. Hass</strain>
    </source>
</reference>
<keyword evidence="2" id="KW-1185">Reference proteome</keyword>
<dbReference type="EMBL" id="CM056813">
    <property type="protein sequence ID" value="KAJ8641140.1"/>
    <property type="molecule type" value="Genomic_DNA"/>
</dbReference>
<gene>
    <name evidence="1" type="ORF">MRB53_017834</name>
</gene>
<proteinExistence type="predicted"/>
<organism evidence="1 2">
    <name type="scientific">Persea americana</name>
    <name type="common">Avocado</name>
    <dbReference type="NCBI Taxonomy" id="3435"/>
    <lineage>
        <taxon>Eukaryota</taxon>
        <taxon>Viridiplantae</taxon>
        <taxon>Streptophyta</taxon>
        <taxon>Embryophyta</taxon>
        <taxon>Tracheophyta</taxon>
        <taxon>Spermatophyta</taxon>
        <taxon>Magnoliopsida</taxon>
        <taxon>Magnoliidae</taxon>
        <taxon>Laurales</taxon>
        <taxon>Lauraceae</taxon>
        <taxon>Persea</taxon>
    </lineage>
</organism>
<evidence type="ECO:0000313" key="1">
    <source>
        <dbReference type="EMBL" id="KAJ8641140.1"/>
    </source>
</evidence>
<dbReference type="Proteomes" id="UP001234297">
    <property type="component" value="Chromosome 5"/>
</dbReference>
<comment type="caution">
    <text evidence="1">The sequence shown here is derived from an EMBL/GenBank/DDBJ whole genome shotgun (WGS) entry which is preliminary data.</text>
</comment>
<evidence type="ECO:0000313" key="2">
    <source>
        <dbReference type="Proteomes" id="UP001234297"/>
    </source>
</evidence>
<protein>
    <submittedName>
        <fullName evidence="1">Uncharacterized protein</fullName>
    </submittedName>
</protein>
<sequence>MQRVLLQSREKCCRGRGKETKIGEEEIRSDLGLLGIYREERSAKWAGLRVSLPFPKSNHLSIRLIINGRDFRRFDAPLDEESLPQWLNSRSKAAFLRSPR</sequence>
<accession>A0ACC2M681</accession>
<name>A0ACC2M681_PERAE</name>